<dbReference type="EMBL" id="ML986654">
    <property type="protein sequence ID" value="KAF2261596.1"/>
    <property type="molecule type" value="Genomic_DNA"/>
</dbReference>
<dbReference type="InterPro" id="IPR023401">
    <property type="entry name" value="ODC_N"/>
</dbReference>
<dbReference type="PANTHER" id="PTHR13812:SF19">
    <property type="entry name" value="KETIMINE REDUCTASE MU-CRYSTALLIN"/>
    <property type="match status" value="1"/>
</dbReference>
<protein>
    <submittedName>
        <fullName evidence="3">NAD(P)-binding protein</fullName>
    </submittedName>
</protein>
<reference evidence="4" key="1">
    <citation type="journal article" date="2020" name="Stud. Mycol.">
        <title>101 Dothideomycetes genomes: A test case for predicting lifestyles and emergence of pathogens.</title>
        <authorList>
            <person name="Haridas S."/>
            <person name="Albert R."/>
            <person name="Binder M."/>
            <person name="Bloem J."/>
            <person name="LaButti K."/>
            <person name="Salamov A."/>
            <person name="Andreopoulos B."/>
            <person name="Baker S."/>
            <person name="Barry K."/>
            <person name="Bills G."/>
            <person name="Bluhm B."/>
            <person name="Cannon C."/>
            <person name="Castanera R."/>
            <person name="Culley D."/>
            <person name="Daum C."/>
            <person name="Ezra D."/>
            <person name="Gonzalez J."/>
            <person name="Henrissat B."/>
            <person name="Kuo A."/>
            <person name="Liang C."/>
            <person name="Lipzen A."/>
            <person name="Lutzoni F."/>
            <person name="Magnuson J."/>
            <person name="Mondo S."/>
            <person name="Nolan M."/>
            <person name="Ohm R."/>
            <person name="Pangilinan J."/>
            <person name="Park H.-J."/>
            <person name="Ramirez L."/>
            <person name="Alfaro M."/>
            <person name="Sun H."/>
            <person name="Tritt A."/>
            <person name="Yoshinaga Y."/>
            <person name="Zwiers L.-H."/>
            <person name="Turgeon B."/>
            <person name="Goodwin S."/>
            <person name="Spatafora J."/>
            <person name="Crous P."/>
            <person name="Grigoriev I."/>
        </authorList>
    </citation>
    <scope>NUCLEOTIDE SEQUENCE [LARGE SCALE GENOMIC DNA]</scope>
    <source>
        <strain evidence="4">CBS 304.66</strain>
    </source>
</reference>
<dbReference type="Proteomes" id="UP000800093">
    <property type="component" value="Unassembled WGS sequence"/>
</dbReference>
<gene>
    <name evidence="3" type="ORF">CC78DRAFT_521562</name>
</gene>
<dbReference type="AlphaFoldDB" id="A0A9P4N792"/>
<feature type="compositionally biased region" description="Low complexity" evidence="2">
    <location>
        <begin position="96"/>
        <end position="113"/>
    </location>
</feature>
<evidence type="ECO:0000256" key="2">
    <source>
        <dbReference type="SAM" id="MobiDB-lite"/>
    </source>
</evidence>
<evidence type="ECO:0000313" key="4">
    <source>
        <dbReference type="Proteomes" id="UP000800093"/>
    </source>
</evidence>
<dbReference type="OrthoDB" id="41492at2759"/>
<name>A0A9P4N792_9PLEO</name>
<keyword evidence="4" id="KW-1185">Reference proteome</keyword>
<dbReference type="Gene3D" id="3.30.1780.10">
    <property type="entry name" value="ornithine cyclodeaminase, domain 1"/>
    <property type="match status" value="1"/>
</dbReference>
<dbReference type="SUPFAM" id="SSF51735">
    <property type="entry name" value="NAD(P)-binding Rossmann-fold domains"/>
    <property type="match status" value="1"/>
</dbReference>
<evidence type="ECO:0000313" key="3">
    <source>
        <dbReference type="EMBL" id="KAF2261596.1"/>
    </source>
</evidence>
<dbReference type="InterPro" id="IPR003462">
    <property type="entry name" value="ODC_Mu_crystall"/>
</dbReference>
<proteinExistence type="inferred from homology"/>
<evidence type="ECO:0000256" key="1">
    <source>
        <dbReference type="ARBA" id="ARBA00008903"/>
    </source>
</evidence>
<dbReference type="PANTHER" id="PTHR13812">
    <property type="entry name" value="KETIMINE REDUCTASE MU-CRYSTALLIN"/>
    <property type="match status" value="1"/>
</dbReference>
<comment type="caution">
    <text evidence="3">The sequence shown here is derived from an EMBL/GenBank/DDBJ whole genome shotgun (WGS) entry which is preliminary data.</text>
</comment>
<comment type="similarity">
    <text evidence="1">Belongs to the ornithine cyclodeaminase/mu-crystallin family.</text>
</comment>
<sequence>MPLTILTDEDIRTLLLGLTKGDILDLQQSLADALHYYSTTTEEEANGCCSLLQPLRTALKRTDGQTTLFMPASSNDGLGIKVVTLSKPDSKEKPASESSLKSFDSTSLSTQSSPQYTNDNVPSPSITSSLSTTPKGTLTLLDKAGHPLAFINAEELTAFRTALASTMLFKKRVNVHDVTVFGAGKQAYWHIRLALLLRGPEIHHLNIINRSFSTAQSLLTRLYDPSSAPTTYPSLGTLENATPTPSQNDLALGLARPKIQILTPSHTEYTRLLKTTIRHSSALFCTTPSTSPLFPASYLTNPEGRKKGRYISLIGSYAPHMLEVDPEIIRQAVARPEGGQGRHWHHHGHRHAGGGSVVVVDSLEACLKEAGELIQAGVRSDQVVEVGELVMLKRDAERRRAERAERAERAKQRSLMEWLQAGNVIYKSVGIGLMDVVVGNELVRLAGERGIGTRIDNF</sequence>
<organism evidence="3 4">
    <name type="scientific">Lojkania enalia</name>
    <dbReference type="NCBI Taxonomy" id="147567"/>
    <lineage>
        <taxon>Eukaryota</taxon>
        <taxon>Fungi</taxon>
        <taxon>Dikarya</taxon>
        <taxon>Ascomycota</taxon>
        <taxon>Pezizomycotina</taxon>
        <taxon>Dothideomycetes</taxon>
        <taxon>Pleosporomycetidae</taxon>
        <taxon>Pleosporales</taxon>
        <taxon>Pleosporales incertae sedis</taxon>
        <taxon>Lojkania</taxon>
    </lineage>
</organism>
<accession>A0A9P4N792</accession>
<dbReference type="GO" id="GO:0005737">
    <property type="term" value="C:cytoplasm"/>
    <property type="evidence" value="ECO:0007669"/>
    <property type="project" value="TreeGrafter"/>
</dbReference>
<feature type="compositionally biased region" description="Low complexity" evidence="2">
    <location>
        <begin position="122"/>
        <end position="131"/>
    </location>
</feature>
<dbReference type="Gene3D" id="3.40.50.720">
    <property type="entry name" value="NAD(P)-binding Rossmann-like Domain"/>
    <property type="match status" value="1"/>
</dbReference>
<dbReference type="InterPro" id="IPR036291">
    <property type="entry name" value="NAD(P)-bd_dom_sf"/>
</dbReference>
<feature type="region of interest" description="Disordered" evidence="2">
    <location>
        <begin position="87"/>
        <end position="131"/>
    </location>
</feature>
<dbReference type="FunFam" id="3.40.50.720:FF:000577">
    <property type="entry name" value="Proline utilization protein PrnX, putative"/>
    <property type="match status" value="1"/>
</dbReference>